<comment type="caution">
    <text evidence="3">The sequence shown here is derived from an EMBL/GenBank/DDBJ whole genome shotgun (WGS) entry which is preliminary data.</text>
</comment>
<reference evidence="3 4" key="1">
    <citation type="submission" date="2019-09" db="EMBL/GenBank/DDBJ databases">
        <title>Wenzhouxiangella sp. Genome sequencing and assembly.</title>
        <authorList>
            <person name="Zhang R."/>
        </authorList>
    </citation>
    <scope>NUCLEOTIDE SEQUENCE [LARGE SCALE GENOMIC DNA]</scope>
    <source>
        <strain evidence="3 4">W260</strain>
    </source>
</reference>
<keyword evidence="4" id="KW-1185">Reference proteome</keyword>
<name>A0A5N0T937_9GAMM</name>
<dbReference type="InterPro" id="IPR011933">
    <property type="entry name" value="Double_TM_dom"/>
</dbReference>
<dbReference type="PANTHER" id="PTHR37464">
    <property type="entry name" value="BLL2463 PROTEIN"/>
    <property type="match status" value="1"/>
</dbReference>
<evidence type="ECO:0000313" key="3">
    <source>
        <dbReference type="EMBL" id="KAA9131452.1"/>
    </source>
</evidence>
<keyword evidence="1" id="KW-0812">Transmembrane</keyword>
<evidence type="ECO:0000259" key="2">
    <source>
        <dbReference type="Pfam" id="PF07584"/>
    </source>
</evidence>
<dbReference type="NCBIfam" id="TIGR02226">
    <property type="entry name" value="two_anch"/>
    <property type="match status" value="1"/>
</dbReference>
<dbReference type="EMBL" id="VYXP01000005">
    <property type="protein sequence ID" value="KAA9131452.1"/>
    <property type="molecule type" value="Genomic_DNA"/>
</dbReference>
<feature type="transmembrane region" description="Helical" evidence="1">
    <location>
        <begin position="62"/>
        <end position="84"/>
    </location>
</feature>
<feature type="transmembrane region" description="Helical" evidence="1">
    <location>
        <begin position="13"/>
        <end position="30"/>
    </location>
</feature>
<dbReference type="Proteomes" id="UP000325372">
    <property type="component" value="Unassembled WGS sequence"/>
</dbReference>
<feature type="domain" description="Aerotolerance regulator N-terminal" evidence="2">
    <location>
        <begin position="9"/>
        <end position="81"/>
    </location>
</feature>
<dbReference type="Pfam" id="PF07584">
    <property type="entry name" value="BatA"/>
    <property type="match status" value="1"/>
</dbReference>
<keyword evidence="1" id="KW-0472">Membrane</keyword>
<evidence type="ECO:0000313" key="4">
    <source>
        <dbReference type="Proteomes" id="UP000325372"/>
    </source>
</evidence>
<organism evidence="3 4">
    <name type="scientific">Marinihelvus fidelis</name>
    <dbReference type="NCBI Taxonomy" id="2613842"/>
    <lineage>
        <taxon>Bacteria</taxon>
        <taxon>Pseudomonadati</taxon>
        <taxon>Pseudomonadota</taxon>
        <taxon>Gammaproteobacteria</taxon>
        <taxon>Chromatiales</taxon>
        <taxon>Wenzhouxiangellaceae</taxon>
        <taxon>Marinihelvus</taxon>
    </lineage>
</organism>
<proteinExistence type="predicted"/>
<dbReference type="PANTHER" id="PTHR37464:SF1">
    <property type="entry name" value="BLL2463 PROTEIN"/>
    <property type="match status" value="1"/>
</dbReference>
<evidence type="ECO:0000256" key="1">
    <source>
        <dbReference type="SAM" id="Phobius"/>
    </source>
</evidence>
<protein>
    <recommendedName>
        <fullName evidence="2">Aerotolerance regulator N-terminal domain-containing protein</fullName>
    </recommendedName>
</protein>
<dbReference type="RefSeq" id="WP_150864102.1">
    <property type="nucleotide sequence ID" value="NZ_VYXP01000005.1"/>
</dbReference>
<accession>A0A5N0T937</accession>
<gene>
    <name evidence="3" type="ORF">F3N42_09035</name>
</gene>
<sequence>MGPLANAMLLYPAGLWALAAAAIPIIIHLVNRSRGKRVLIGNIALVRAARRRRAREIRMDQWLLLLLRLAILAVAALVIARWALPGLQDQPRDSEYITPAAWAALDGQAPSAGADVDRRLLLPGFPSVDEPVDAALAANPPDAWPLLAERLDTLRHTGAVTVTSTASAGEFGDRMPALAGPVGWVVAEGYKPSPSVPAPTLIIPADELDNAQLAQTEQALALLRRHRLPGLQWQLDSNDAPDDARPLDVSAITFPRQDSDPGFPNRLLDAILTPAEQAGLFAHAGVDLSGFPGQANDALVTDDDAGRPYRPLQPWLALLLVCLWGLERVLSERRRHE</sequence>
<dbReference type="InterPro" id="IPR024163">
    <property type="entry name" value="Aerotolerance_reg_N"/>
</dbReference>
<keyword evidence="1" id="KW-1133">Transmembrane helix</keyword>
<dbReference type="AlphaFoldDB" id="A0A5N0T937"/>